<dbReference type="InterPro" id="IPR008952">
    <property type="entry name" value="Tetraspanin_EC2_sf"/>
</dbReference>
<evidence type="ECO:0000313" key="7">
    <source>
        <dbReference type="EMBL" id="KAL0967192.1"/>
    </source>
</evidence>
<dbReference type="InterPro" id="IPR018499">
    <property type="entry name" value="Tetraspanin/Peripherin"/>
</dbReference>
<organism evidence="7 8">
    <name type="scientific">Umbra pygmaea</name>
    <name type="common">Eastern mudminnow</name>
    <dbReference type="NCBI Taxonomy" id="75934"/>
    <lineage>
        <taxon>Eukaryota</taxon>
        <taxon>Metazoa</taxon>
        <taxon>Chordata</taxon>
        <taxon>Craniata</taxon>
        <taxon>Vertebrata</taxon>
        <taxon>Euteleostomi</taxon>
        <taxon>Actinopterygii</taxon>
        <taxon>Neopterygii</taxon>
        <taxon>Teleostei</taxon>
        <taxon>Protacanthopterygii</taxon>
        <taxon>Esociformes</taxon>
        <taxon>Umbridae</taxon>
        <taxon>Umbra</taxon>
    </lineage>
</organism>
<evidence type="ECO:0000256" key="4">
    <source>
        <dbReference type="ARBA" id="ARBA00022989"/>
    </source>
</evidence>
<dbReference type="PANTHER" id="PTHR19282">
    <property type="entry name" value="TETRASPANIN"/>
    <property type="match status" value="1"/>
</dbReference>
<dbReference type="GO" id="GO:0016020">
    <property type="term" value="C:membrane"/>
    <property type="evidence" value="ECO:0007669"/>
    <property type="project" value="UniProtKB-SubCell"/>
</dbReference>
<reference evidence="7 8" key="1">
    <citation type="submission" date="2024-06" db="EMBL/GenBank/DDBJ databases">
        <authorList>
            <person name="Pan Q."/>
            <person name="Wen M."/>
            <person name="Jouanno E."/>
            <person name="Zahm M."/>
            <person name="Klopp C."/>
            <person name="Cabau C."/>
            <person name="Louis A."/>
            <person name="Berthelot C."/>
            <person name="Parey E."/>
            <person name="Roest Crollius H."/>
            <person name="Montfort J."/>
            <person name="Robinson-Rechavi M."/>
            <person name="Bouchez O."/>
            <person name="Lampietro C."/>
            <person name="Lopez Roques C."/>
            <person name="Donnadieu C."/>
            <person name="Postlethwait J."/>
            <person name="Bobe J."/>
            <person name="Verreycken H."/>
            <person name="Guiguen Y."/>
        </authorList>
    </citation>
    <scope>NUCLEOTIDE SEQUENCE [LARGE SCALE GENOMIC DNA]</scope>
    <source>
        <strain evidence="7">Up_M1</strain>
        <tissue evidence="7">Testis</tissue>
    </source>
</reference>
<evidence type="ECO:0000256" key="3">
    <source>
        <dbReference type="ARBA" id="ARBA00022692"/>
    </source>
</evidence>
<dbReference type="Proteomes" id="UP001557470">
    <property type="component" value="Unassembled WGS sequence"/>
</dbReference>
<dbReference type="InterPro" id="IPR000301">
    <property type="entry name" value="Tetraspanin_animals"/>
</dbReference>
<comment type="caution">
    <text evidence="7">The sequence shown here is derived from an EMBL/GenBank/DDBJ whole genome shotgun (WGS) entry which is preliminary data.</text>
</comment>
<protein>
    <recommendedName>
        <fullName evidence="6">Tetraspanin</fullName>
    </recommendedName>
</protein>
<keyword evidence="8" id="KW-1185">Reference proteome</keyword>
<evidence type="ECO:0000256" key="2">
    <source>
        <dbReference type="ARBA" id="ARBA00006840"/>
    </source>
</evidence>
<comment type="similarity">
    <text evidence="2 6">Belongs to the tetraspanin (TM4SF) family.</text>
</comment>
<dbReference type="EMBL" id="JAGEUA010000008">
    <property type="protein sequence ID" value="KAL0967192.1"/>
    <property type="molecule type" value="Genomic_DNA"/>
</dbReference>
<dbReference type="PRINTS" id="PR00259">
    <property type="entry name" value="TMFOUR"/>
</dbReference>
<evidence type="ECO:0000256" key="1">
    <source>
        <dbReference type="ARBA" id="ARBA00004141"/>
    </source>
</evidence>
<evidence type="ECO:0000256" key="6">
    <source>
        <dbReference type="RuleBase" id="RU361218"/>
    </source>
</evidence>
<proteinExistence type="inferred from homology"/>
<keyword evidence="4 6" id="KW-1133">Transmembrane helix</keyword>
<name>A0ABD0WU26_UMBPY</name>
<dbReference type="SUPFAM" id="SSF48652">
    <property type="entry name" value="Tetraspanin"/>
    <property type="match status" value="1"/>
</dbReference>
<feature type="transmembrane region" description="Helical" evidence="6">
    <location>
        <begin position="12"/>
        <end position="36"/>
    </location>
</feature>
<dbReference type="Gene3D" id="1.10.1450.10">
    <property type="entry name" value="Tetraspanin"/>
    <property type="match status" value="1"/>
</dbReference>
<feature type="transmembrane region" description="Helical" evidence="6">
    <location>
        <begin position="67"/>
        <end position="89"/>
    </location>
</feature>
<dbReference type="Pfam" id="PF00335">
    <property type="entry name" value="Tetraspanin"/>
    <property type="match status" value="1"/>
</dbReference>
<evidence type="ECO:0000256" key="5">
    <source>
        <dbReference type="ARBA" id="ARBA00023136"/>
    </source>
</evidence>
<gene>
    <name evidence="7" type="ORF">UPYG_G00248990</name>
</gene>
<comment type="subcellular location">
    <subcellularLocation>
        <location evidence="1 6">Membrane</location>
        <topology evidence="1 6">Multi-pass membrane protein</topology>
    </subcellularLocation>
</comment>
<comment type="caution">
    <text evidence="6">Lacks conserved residue(s) required for the propagation of feature annotation.</text>
</comment>
<evidence type="ECO:0000313" key="8">
    <source>
        <dbReference type="Proteomes" id="UP001557470"/>
    </source>
</evidence>
<keyword evidence="5 6" id="KW-0472">Membrane</keyword>
<keyword evidence="3 6" id="KW-0812">Transmembrane</keyword>
<accession>A0ABD0WU26</accession>
<sequence>MKVDDKLQILKFLALVLNSVFLILGLCIFGCGIWLLFDKNNFVAVLSSGVTILGCLGTQLENRCFLLMYMGFLICIVLGQLFITIFLLINWRKIQTAMELVVEETISEYGSNPVHETYWKLLDDVQHHGECCGMKGPADWNKNLLIQNISLSEVYPCSCFNTTVCPSISGSNTQLFGNGNETQVYLQGCEGEITSWLQANIYTIVGMDMGLLLSQILQFVLSVYMYQTVGQKNQMRNENQLISSEDRGKPNIDDPDHPEINQTNSQMNLVYPQEQGWAKIHPNVF</sequence>
<dbReference type="PANTHER" id="PTHR19282:SF527">
    <property type="entry name" value="TETRASPANIN"/>
    <property type="match status" value="1"/>
</dbReference>
<dbReference type="PIRSF" id="PIRSF002419">
    <property type="entry name" value="Tetraspanin"/>
    <property type="match status" value="1"/>
</dbReference>
<dbReference type="AlphaFoldDB" id="A0ABD0WU26"/>
<feature type="transmembrane region" description="Helical" evidence="6">
    <location>
        <begin position="42"/>
        <end position="60"/>
    </location>
</feature>